<name>A0A3D9FDQ8_9SPHN</name>
<dbReference type="RefSeq" id="WP_116234738.1">
    <property type="nucleotide sequence ID" value="NZ_QRDP01000004.1"/>
</dbReference>
<evidence type="ECO:0000256" key="3">
    <source>
        <dbReference type="ARBA" id="ARBA00022842"/>
    </source>
</evidence>
<dbReference type="AlphaFoldDB" id="A0A3D9FDQ8"/>
<evidence type="ECO:0000256" key="2">
    <source>
        <dbReference type="ARBA" id="ARBA00022723"/>
    </source>
</evidence>
<dbReference type="PANTHER" id="PTHR43028:SF5">
    <property type="entry name" value="3'(2'),5'-BISPHOSPHATE NUCLEOTIDASE 1"/>
    <property type="match status" value="1"/>
</dbReference>
<dbReference type="Gene3D" id="3.30.540.10">
    <property type="entry name" value="Fructose-1,6-Bisphosphatase, subunit A, domain 1"/>
    <property type="match status" value="1"/>
</dbReference>
<dbReference type="SUPFAM" id="SSF56655">
    <property type="entry name" value="Carbohydrate phosphatase"/>
    <property type="match status" value="1"/>
</dbReference>
<feature type="binding site" evidence="5">
    <location>
        <position position="89"/>
    </location>
    <ligand>
        <name>Mg(2+)</name>
        <dbReference type="ChEBI" id="CHEBI:18420"/>
        <label>1</label>
        <note>catalytic</note>
    </ligand>
</feature>
<dbReference type="OrthoDB" id="9785695at2"/>
<dbReference type="PANTHER" id="PTHR43028">
    <property type="entry name" value="3'(2'),5'-BISPHOSPHATE NUCLEOTIDASE 1"/>
    <property type="match status" value="1"/>
</dbReference>
<keyword evidence="4" id="KW-0472">Membrane</keyword>
<evidence type="ECO:0000256" key="5">
    <source>
        <dbReference type="PIRSR" id="PIRSR600760-2"/>
    </source>
</evidence>
<dbReference type="Pfam" id="PF00459">
    <property type="entry name" value="Inositol_P"/>
    <property type="match status" value="1"/>
</dbReference>
<keyword evidence="7" id="KW-1185">Reference proteome</keyword>
<comment type="function">
    <text evidence="4">Converts adenosine-3',5'-bisphosphate (PAP) to AMP.</text>
</comment>
<comment type="cofactor">
    <cofactor evidence="4 5">
        <name>Mg(2+)</name>
        <dbReference type="ChEBI" id="CHEBI:18420"/>
    </cofactor>
</comment>
<reference evidence="6 7" key="1">
    <citation type="submission" date="2018-07" db="EMBL/GenBank/DDBJ databases">
        <title>Genomic Encyclopedia of Type Strains, Phase IV (KMG-IV): sequencing the most valuable type-strain genomes for metagenomic binning, comparative biology and taxonomic classification.</title>
        <authorList>
            <person name="Goeker M."/>
        </authorList>
    </citation>
    <scope>NUCLEOTIDE SEQUENCE [LARGE SCALE GENOMIC DNA]</scope>
    <source>
        <strain evidence="6 7">DSM 26725</strain>
    </source>
</reference>
<dbReference type="CDD" id="cd01638">
    <property type="entry name" value="CysQ"/>
    <property type="match status" value="1"/>
</dbReference>
<feature type="binding site" evidence="4">
    <location>
        <position position="89"/>
    </location>
    <ligand>
        <name>Mg(2+)</name>
        <dbReference type="ChEBI" id="CHEBI:18420"/>
        <label>2</label>
    </ligand>
</feature>
<comment type="subcellular location">
    <subcellularLocation>
        <location evidence="4">Cell inner membrane</location>
        <topology evidence="4">Peripheral membrane protein</topology>
        <orientation evidence="4">Cytoplasmic side</orientation>
    </subcellularLocation>
</comment>
<comment type="similarity">
    <text evidence="4">Belongs to the inositol monophosphatase superfamily. CysQ family.</text>
</comment>
<dbReference type="EMBL" id="QRDP01000004">
    <property type="protein sequence ID" value="RED15186.1"/>
    <property type="molecule type" value="Genomic_DNA"/>
</dbReference>
<comment type="catalytic activity">
    <reaction evidence="1 4">
        <text>adenosine 3',5'-bisphosphate + H2O = AMP + phosphate</text>
        <dbReference type="Rhea" id="RHEA:10040"/>
        <dbReference type="ChEBI" id="CHEBI:15377"/>
        <dbReference type="ChEBI" id="CHEBI:43474"/>
        <dbReference type="ChEBI" id="CHEBI:58343"/>
        <dbReference type="ChEBI" id="CHEBI:456215"/>
        <dbReference type="EC" id="3.1.3.7"/>
    </reaction>
</comment>
<dbReference type="PROSITE" id="PS00629">
    <property type="entry name" value="IMP_1"/>
    <property type="match status" value="1"/>
</dbReference>
<keyword evidence="4" id="KW-0997">Cell inner membrane</keyword>
<dbReference type="InterPro" id="IPR006240">
    <property type="entry name" value="CysQ"/>
</dbReference>
<dbReference type="PRINTS" id="PR00377">
    <property type="entry name" value="IMPHPHTASES"/>
</dbReference>
<evidence type="ECO:0000313" key="6">
    <source>
        <dbReference type="EMBL" id="RED15186.1"/>
    </source>
</evidence>
<protein>
    <recommendedName>
        <fullName evidence="4">3'(2'),5'-bisphosphate nucleotidase CysQ</fullName>
        <ecNumber evidence="4">3.1.3.7</ecNumber>
    </recommendedName>
    <alternativeName>
        <fullName evidence="4">3'(2'),5-bisphosphonucleoside 3'(2')-phosphohydrolase</fullName>
    </alternativeName>
    <alternativeName>
        <fullName evidence="4">3'-phosphoadenosine 5'-phosphate phosphatase</fullName>
        <shortName evidence="4">PAP phosphatase</shortName>
    </alternativeName>
</protein>
<dbReference type="InterPro" id="IPR020583">
    <property type="entry name" value="Inositol_monoP_metal-BS"/>
</dbReference>
<dbReference type="InterPro" id="IPR050725">
    <property type="entry name" value="CysQ/Inositol_MonoPase"/>
</dbReference>
<dbReference type="GO" id="GO:0000287">
    <property type="term" value="F:magnesium ion binding"/>
    <property type="evidence" value="ECO:0007669"/>
    <property type="project" value="UniProtKB-UniRule"/>
</dbReference>
<dbReference type="NCBIfam" id="TIGR01331">
    <property type="entry name" value="bisphos_cysQ"/>
    <property type="match status" value="1"/>
</dbReference>
<feature type="binding site" evidence="5">
    <location>
        <position position="86"/>
    </location>
    <ligand>
        <name>Mg(2+)</name>
        <dbReference type="ChEBI" id="CHEBI:18420"/>
        <label>1</label>
        <note>catalytic</note>
    </ligand>
</feature>
<dbReference type="GO" id="GO:0005886">
    <property type="term" value="C:plasma membrane"/>
    <property type="evidence" value="ECO:0007669"/>
    <property type="project" value="UniProtKB-SubCell"/>
</dbReference>
<gene>
    <name evidence="4" type="primary">cysQ</name>
    <name evidence="6" type="ORF">DFR46_0173</name>
</gene>
<dbReference type="InterPro" id="IPR000760">
    <property type="entry name" value="Inositol_monophosphatase-like"/>
</dbReference>
<keyword evidence="4" id="KW-1003">Cell membrane</keyword>
<feature type="binding site" evidence="5">
    <location>
        <position position="67"/>
    </location>
    <ligand>
        <name>Mg(2+)</name>
        <dbReference type="ChEBI" id="CHEBI:18420"/>
        <label>1</label>
        <note>catalytic</note>
    </ligand>
</feature>
<feature type="binding site" evidence="5">
    <location>
        <position position="88"/>
    </location>
    <ligand>
        <name>Mg(2+)</name>
        <dbReference type="ChEBI" id="CHEBI:18420"/>
        <label>1</label>
        <note>catalytic</note>
    </ligand>
</feature>
<proteinExistence type="inferred from homology"/>
<feature type="binding site" evidence="4">
    <location>
        <begin position="88"/>
        <end position="91"/>
    </location>
    <ligand>
        <name>substrate</name>
    </ligand>
</feature>
<feature type="binding site" evidence="4">
    <location>
        <position position="220"/>
    </location>
    <ligand>
        <name>substrate</name>
    </ligand>
</feature>
<evidence type="ECO:0000313" key="7">
    <source>
        <dbReference type="Proteomes" id="UP000256310"/>
    </source>
</evidence>
<sequence>MQRETHLDLMITFALKAGAAIDAIYQTDFDADAKGDGSPVTAADREAEAIIEAGLMAAQPEIPILAEEAASEGRIPELGDRFFLVDPLDGTREFVSRNGEFTVNIALIDHGRPISGVIYAPAIHKLYYGAAGEGAFYQEIAPGQDRATAEHPHEIEARSGMHKNLIAVASRSHRTPETDALMKKIGVKDFTPAGSSLKLCLLAQGSADVYPRLGRTMEWDIGAGQAILEAAGGRVMALEGESEVGPLTYNKRERGFDNPHFIAWGR</sequence>
<comment type="caution">
    <text evidence="6">The sequence shown here is derived from an EMBL/GenBank/DDBJ whole genome shotgun (WGS) entry which is preliminary data.</text>
</comment>
<dbReference type="HAMAP" id="MF_02095">
    <property type="entry name" value="CysQ"/>
    <property type="match status" value="1"/>
</dbReference>
<evidence type="ECO:0000256" key="1">
    <source>
        <dbReference type="ARBA" id="ARBA00001625"/>
    </source>
</evidence>
<feature type="binding site" evidence="4 5">
    <location>
        <position position="220"/>
    </location>
    <ligand>
        <name>Mg(2+)</name>
        <dbReference type="ChEBI" id="CHEBI:18420"/>
        <label>2</label>
    </ligand>
</feature>
<dbReference type="GO" id="GO:0000103">
    <property type="term" value="P:sulfate assimilation"/>
    <property type="evidence" value="ECO:0007669"/>
    <property type="project" value="TreeGrafter"/>
</dbReference>
<feature type="binding site" evidence="4">
    <location>
        <position position="67"/>
    </location>
    <ligand>
        <name>Mg(2+)</name>
        <dbReference type="ChEBI" id="CHEBI:18420"/>
        <label>1</label>
    </ligand>
</feature>
<keyword evidence="3 4" id="KW-0460">Magnesium</keyword>
<dbReference type="GO" id="GO:0008441">
    <property type="term" value="F:3'(2'),5'-bisphosphate nucleotidase activity"/>
    <property type="evidence" value="ECO:0007669"/>
    <property type="project" value="UniProtKB-UniRule"/>
</dbReference>
<dbReference type="Proteomes" id="UP000256310">
    <property type="component" value="Unassembled WGS sequence"/>
</dbReference>
<keyword evidence="2 4" id="KW-0479">Metal-binding</keyword>
<feature type="binding site" evidence="4">
    <location>
        <position position="67"/>
    </location>
    <ligand>
        <name>substrate</name>
    </ligand>
</feature>
<feature type="binding site" evidence="4">
    <location>
        <position position="86"/>
    </location>
    <ligand>
        <name>Mg(2+)</name>
        <dbReference type="ChEBI" id="CHEBI:18420"/>
        <label>2</label>
    </ligand>
</feature>
<keyword evidence="4" id="KW-0378">Hydrolase</keyword>
<feature type="binding site" evidence="4">
    <location>
        <position position="88"/>
    </location>
    <ligand>
        <name>Mg(2+)</name>
        <dbReference type="ChEBI" id="CHEBI:18420"/>
        <label>1</label>
    </ligand>
</feature>
<dbReference type="Gene3D" id="3.40.190.80">
    <property type="match status" value="1"/>
</dbReference>
<dbReference type="EC" id="3.1.3.7" evidence="4"/>
<evidence type="ECO:0000256" key="4">
    <source>
        <dbReference type="HAMAP-Rule" id="MF_02095"/>
    </source>
</evidence>
<organism evidence="6 7">
    <name type="scientific">Parasphingopyxis lamellibrachiae</name>
    <dbReference type="NCBI Taxonomy" id="680125"/>
    <lineage>
        <taxon>Bacteria</taxon>
        <taxon>Pseudomonadati</taxon>
        <taxon>Pseudomonadota</taxon>
        <taxon>Alphaproteobacteria</taxon>
        <taxon>Sphingomonadales</taxon>
        <taxon>Sphingomonadaceae</taxon>
        <taxon>Parasphingopyxis</taxon>
    </lineage>
</organism>
<feature type="binding site" evidence="4">
    <location>
        <position position="86"/>
    </location>
    <ligand>
        <name>Mg(2+)</name>
        <dbReference type="ChEBI" id="CHEBI:18420"/>
        <label>1</label>
    </ligand>
</feature>
<accession>A0A3D9FDQ8</accession>
<dbReference type="GO" id="GO:0050427">
    <property type="term" value="P:3'-phosphoadenosine 5'-phosphosulfate metabolic process"/>
    <property type="evidence" value="ECO:0007669"/>
    <property type="project" value="TreeGrafter"/>
</dbReference>